<organism evidence="2 3">
    <name type="scientific">Colletotrichum incanum</name>
    <name type="common">Soybean anthracnose fungus</name>
    <dbReference type="NCBI Taxonomy" id="1573173"/>
    <lineage>
        <taxon>Eukaryota</taxon>
        <taxon>Fungi</taxon>
        <taxon>Dikarya</taxon>
        <taxon>Ascomycota</taxon>
        <taxon>Pezizomycotina</taxon>
        <taxon>Sordariomycetes</taxon>
        <taxon>Hypocreomycetidae</taxon>
        <taxon>Glomerellales</taxon>
        <taxon>Glomerellaceae</taxon>
        <taxon>Colletotrichum</taxon>
        <taxon>Colletotrichum spaethianum species complex</taxon>
    </lineage>
</organism>
<dbReference type="SUPFAM" id="SSF55729">
    <property type="entry name" value="Acyl-CoA N-acyltransferases (Nat)"/>
    <property type="match status" value="1"/>
</dbReference>
<evidence type="ECO:0000313" key="2">
    <source>
        <dbReference type="EMBL" id="KZL63644.1"/>
    </source>
</evidence>
<dbReference type="CDD" id="cd04301">
    <property type="entry name" value="NAT_SF"/>
    <property type="match status" value="1"/>
</dbReference>
<keyword evidence="3" id="KW-1185">Reference proteome</keyword>
<dbReference type="Gene3D" id="3.40.630.30">
    <property type="match status" value="1"/>
</dbReference>
<feature type="domain" description="N-acetyltransferase" evidence="1">
    <location>
        <begin position="46"/>
        <end position="254"/>
    </location>
</feature>
<dbReference type="GO" id="GO:0016747">
    <property type="term" value="F:acyltransferase activity, transferring groups other than amino-acyl groups"/>
    <property type="evidence" value="ECO:0007669"/>
    <property type="project" value="InterPro"/>
</dbReference>
<gene>
    <name evidence="2" type="ORF">CI238_11555</name>
</gene>
<dbReference type="STRING" id="1573173.A0A166LKS3"/>
<name>A0A166LKS3_COLIC</name>
<comment type="caution">
    <text evidence="2">The sequence shown here is derived from an EMBL/GenBank/DDBJ whole genome shotgun (WGS) entry which is preliminary data.</text>
</comment>
<protein>
    <recommendedName>
        <fullName evidence="1">N-acetyltransferase domain-containing protein</fullName>
    </recommendedName>
</protein>
<dbReference type="PROSITE" id="PS51186">
    <property type="entry name" value="GNAT"/>
    <property type="match status" value="1"/>
</dbReference>
<dbReference type="InterPro" id="IPR000182">
    <property type="entry name" value="GNAT_dom"/>
</dbReference>
<feature type="non-terminal residue" evidence="2">
    <location>
        <position position="1"/>
    </location>
</feature>
<proteinExistence type="predicted"/>
<accession>A0A166LKS3</accession>
<dbReference type="AlphaFoldDB" id="A0A166LKS3"/>
<dbReference type="Pfam" id="PF00583">
    <property type="entry name" value="Acetyltransf_1"/>
    <property type="match status" value="1"/>
</dbReference>
<evidence type="ECO:0000313" key="3">
    <source>
        <dbReference type="Proteomes" id="UP000076584"/>
    </source>
</evidence>
<dbReference type="EMBL" id="LFIW01002749">
    <property type="protein sequence ID" value="KZL63644.1"/>
    <property type="molecule type" value="Genomic_DNA"/>
</dbReference>
<reference evidence="2 3" key="1">
    <citation type="submission" date="2015-06" db="EMBL/GenBank/DDBJ databases">
        <title>Survival trade-offs in plant roots during colonization by closely related pathogenic and mutualistic fungi.</title>
        <authorList>
            <person name="Hacquard S."/>
            <person name="Kracher B."/>
            <person name="Hiruma K."/>
            <person name="Weinman A."/>
            <person name="Muench P."/>
            <person name="Garrido Oter R."/>
            <person name="Ver Loren van Themaat E."/>
            <person name="Dallerey J.-F."/>
            <person name="Damm U."/>
            <person name="Henrissat B."/>
            <person name="Lespinet O."/>
            <person name="Thon M."/>
            <person name="Kemen E."/>
            <person name="McHardy A.C."/>
            <person name="Schulze-Lefert P."/>
            <person name="O'Connell R.J."/>
        </authorList>
    </citation>
    <scope>NUCLEOTIDE SEQUENCE [LARGE SCALE GENOMIC DNA]</scope>
    <source>
        <strain evidence="2 3">MAFF 238704</strain>
    </source>
</reference>
<dbReference type="InterPro" id="IPR016181">
    <property type="entry name" value="Acyl_CoA_acyltransferase"/>
</dbReference>
<dbReference type="Proteomes" id="UP000076584">
    <property type="component" value="Unassembled WGS sequence"/>
</dbReference>
<evidence type="ECO:0000259" key="1">
    <source>
        <dbReference type="PROSITE" id="PS51186"/>
    </source>
</evidence>
<sequence>LLRMKYPIFNNHCHRAVKNIDRSRQELARRSFWGPIGKNIMSKTKVTLIPWDPESRDHFTRMVNQRIECGWASDKVPEWQSYQRSGFKCIYWIEKEPILDTAQSIHAVSRTPTGTAFHPVGHISLDVDNPQAKSLNLPIPEENLYWIKSLYVSFALQGSGIGRAAMDMVEHMATSEPLCAKTLMLDTVSKEDQLRKESAVVAQGKLPVTPTHAWYERRGYKLIWTVNNFYGFPETDPDGKPVVRRTVFLRKDLV</sequence>